<evidence type="ECO:0000256" key="5">
    <source>
        <dbReference type="ARBA" id="ARBA00022737"/>
    </source>
</evidence>
<dbReference type="PANTHER" id="PTHR14738">
    <property type="entry name" value="ZINC FINGER CCCH DOMAIN-CONTAINING PROTEIN 14"/>
    <property type="match status" value="1"/>
</dbReference>
<feature type="compositionally biased region" description="Basic and acidic residues" evidence="10">
    <location>
        <begin position="215"/>
        <end position="225"/>
    </location>
</feature>
<keyword evidence="5" id="KW-0677">Repeat</keyword>
<evidence type="ECO:0000256" key="1">
    <source>
        <dbReference type="ARBA" id="ARBA00004123"/>
    </source>
</evidence>
<feature type="zinc finger region" description="C3H1-type" evidence="9">
    <location>
        <begin position="408"/>
        <end position="433"/>
    </location>
</feature>
<evidence type="ECO:0000256" key="7">
    <source>
        <dbReference type="ARBA" id="ARBA00022833"/>
    </source>
</evidence>
<evidence type="ECO:0000259" key="11">
    <source>
        <dbReference type="PROSITE" id="PS50103"/>
    </source>
</evidence>
<evidence type="ECO:0000256" key="2">
    <source>
        <dbReference type="ARBA" id="ARBA00008423"/>
    </source>
</evidence>
<dbReference type="PANTHER" id="PTHR14738:SF29">
    <property type="entry name" value="ZINC FINGER CCCH DOMAIN-CONTAINING PROTEIN 14"/>
    <property type="match status" value="1"/>
</dbReference>
<evidence type="ECO:0000256" key="9">
    <source>
        <dbReference type="PROSITE-ProRule" id="PRU00723"/>
    </source>
</evidence>
<keyword evidence="13" id="KW-1185">Reference proteome</keyword>
<feature type="compositionally biased region" description="Basic and acidic residues" evidence="10">
    <location>
        <begin position="148"/>
        <end position="189"/>
    </location>
</feature>
<dbReference type="GO" id="GO:0043488">
    <property type="term" value="P:regulation of mRNA stability"/>
    <property type="evidence" value="ECO:0007669"/>
    <property type="project" value="InterPro"/>
</dbReference>
<feature type="zinc finger region" description="C3H1-type" evidence="9">
    <location>
        <begin position="434"/>
        <end position="454"/>
    </location>
</feature>
<feature type="region of interest" description="Disordered" evidence="10">
    <location>
        <begin position="387"/>
        <end position="408"/>
    </location>
</feature>
<dbReference type="Proteomes" id="UP000007879">
    <property type="component" value="Unassembled WGS sequence"/>
</dbReference>
<feature type="domain" description="C3H1-type" evidence="11">
    <location>
        <begin position="434"/>
        <end position="454"/>
    </location>
</feature>
<dbReference type="EnsemblMetazoa" id="XM_003386315.3">
    <property type="protein sequence ID" value="XP_003386363.2"/>
    <property type="gene ID" value="LOC100639484"/>
</dbReference>
<dbReference type="Gene3D" id="4.10.1000.30">
    <property type="match status" value="1"/>
</dbReference>
<feature type="compositionally biased region" description="Basic and acidic residues" evidence="10">
    <location>
        <begin position="112"/>
        <end position="130"/>
    </location>
</feature>
<evidence type="ECO:0000256" key="4">
    <source>
        <dbReference type="ARBA" id="ARBA00022723"/>
    </source>
</evidence>
<dbReference type="KEGG" id="aqu:100639484"/>
<evidence type="ECO:0000256" key="3">
    <source>
        <dbReference type="ARBA" id="ARBA00015071"/>
    </source>
</evidence>
<dbReference type="InterPro" id="IPR000571">
    <property type="entry name" value="Znf_CCCH"/>
</dbReference>
<comment type="similarity">
    <text evidence="2">Belongs to the ZC3H14 family.</text>
</comment>
<organism evidence="12">
    <name type="scientific">Amphimedon queenslandica</name>
    <name type="common">Sponge</name>
    <dbReference type="NCBI Taxonomy" id="400682"/>
    <lineage>
        <taxon>Eukaryota</taxon>
        <taxon>Metazoa</taxon>
        <taxon>Porifera</taxon>
        <taxon>Demospongiae</taxon>
        <taxon>Heteroscleromorpha</taxon>
        <taxon>Haplosclerida</taxon>
        <taxon>Niphatidae</taxon>
        <taxon>Amphimedon</taxon>
    </lineage>
</organism>
<evidence type="ECO:0000256" key="6">
    <source>
        <dbReference type="ARBA" id="ARBA00022771"/>
    </source>
</evidence>
<reference evidence="12" key="2">
    <citation type="submission" date="2017-05" db="UniProtKB">
        <authorList>
            <consortium name="EnsemblMetazoa"/>
        </authorList>
    </citation>
    <scope>IDENTIFICATION</scope>
</reference>
<dbReference type="GO" id="GO:0008143">
    <property type="term" value="F:poly(A) binding"/>
    <property type="evidence" value="ECO:0007669"/>
    <property type="project" value="InterPro"/>
</dbReference>
<keyword evidence="7 9" id="KW-0862">Zinc</keyword>
<sequence length="546" mass="61717">MDHHNAIRSGIIDKLKDFNAYIDNELPDYIMVMLANKKTMNQISTDLQLFLGENTDQFIDWLKKVVSDPSLLTREDSPSSSPDRTHSLSPVRKRSSSQTSSQSNSVRRRRSSSLDRPVKVSRQEDKNEHDDEHDDDDVPAATIQRIKLPPEEKKYNNNSNNEHHRKGETGRGTRGGDEPRRSRDQDLRSLIRRRKAESGISDESRVVSSVVQVPDKPDRPKESRGTSRLLQRAIHDIHGRHNSKRGERRGGRERDQKGARTQNKSEETRKEEVLADETDYVNDLHNNEGGKEEEYENDTVTVSAPLTNEDEDEEKQQAMSEKDDNEQLKAITPDKVEAATIAAIRKVLPTEDLRLFLNKGKSVNKSSSSDNSGTGTRFIVKMDDTAMEGDEGEEEEEEGEESARQGKGGLSERCRFWPNCKNGDSCPFHHPTVPCRMFPNCKFGQKCCFVHPVCKFDGRCMKPDCPYLHTVPKPKAISPRVMAAPFRMPTPFMLGGPSMMYIGGGVGGRVSHRYPNKQSLKWTPNKHLSERKFAVADSDTSSMSVQ</sequence>
<keyword evidence="8" id="KW-0539">Nucleus</keyword>
<dbReference type="STRING" id="400682.A0A1X7UY20"/>
<dbReference type="Pfam" id="PF14608">
    <property type="entry name" value="zf-CCCH_2"/>
    <property type="match status" value="3"/>
</dbReference>
<feature type="compositionally biased region" description="Acidic residues" evidence="10">
    <location>
        <begin position="387"/>
        <end position="400"/>
    </location>
</feature>
<protein>
    <recommendedName>
        <fullName evidence="3">Zinc finger CCCH domain-containing protein 14</fullName>
    </recommendedName>
</protein>
<dbReference type="FunCoup" id="A0A1X7UY20">
    <property type="interactions" value="357"/>
</dbReference>
<gene>
    <name evidence="12" type="primary">100639484</name>
</gene>
<keyword evidence="6 9" id="KW-0863">Zinc-finger</keyword>
<dbReference type="InterPro" id="IPR040366">
    <property type="entry name" value="Nab2/ZC3H14"/>
</dbReference>
<dbReference type="AlphaFoldDB" id="A0A1X7UY20"/>
<dbReference type="OMA" id="CPYTHVS"/>
<dbReference type="GO" id="GO:0008270">
    <property type="term" value="F:zinc ion binding"/>
    <property type="evidence" value="ECO:0007669"/>
    <property type="project" value="UniProtKB-KW"/>
</dbReference>
<keyword evidence="4 9" id="KW-0479">Metal-binding</keyword>
<feature type="compositionally biased region" description="Basic and acidic residues" evidence="10">
    <location>
        <begin position="233"/>
        <end position="273"/>
    </location>
</feature>
<dbReference type="OrthoDB" id="5589010at2759"/>
<evidence type="ECO:0000313" key="12">
    <source>
        <dbReference type="EnsemblMetazoa" id="Aqu2.1.32875_001"/>
    </source>
</evidence>
<dbReference type="InParanoid" id="A0A1X7UY20"/>
<evidence type="ECO:0000256" key="10">
    <source>
        <dbReference type="SAM" id="MobiDB-lite"/>
    </source>
</evidence>
<evidence type="ECO:0000256" key="8">
    <source>
        <dbReference type="ARBA" id="ARBA00023242"/>
    </source>
</evidence>
<reference evidence="13" key="1">
    <citation type="journal article" date="2010" name="Nature">
        <title>The Amphimedon queenslandica genome and the evolution of animal complexity.</title>
        <authorList>
            <person name="Srivastava M."/>
            <person name="Simakov O."/>
            <person name="Chapman J."/>
            <person name="Fahey B."/>
            <person name="Gauthier M.E."/>
            <person name="Mitros T."/>
            <person name="Richards G.S."/>
            <person name="Conaco C."/>
            <person name="Dacre M."/>
            <person name="Hellsten U."/>
            <person name="Larroux C."/>
            <person name="Putnam N.H."/>
            <person name="Stanke M."/>
            <person name="Adamska M."/>
            <person name="Darling A."/>
            <person name="Degnan S.M."/>
            <person name="Oakley T.H."/>
            <person name="Plachetzki D.C."/>
            <person name="Zhai Y."/>
            <person name="Adamski M."/>
            <person name="Calcino A."/>
            <person name="Cummins S.F."/>
            <person name="Goodstein D.M."/>
            <person name="Harris C."/>
            <person name="Jackson D.J."/>
            <person name="Leys S.P."/>
            <person name="Shu S."/>
            <person name="Woodcroft B.J."/>
            <person name="Vervoort M."/>
            <person name="Kosik K.S."/>
            <person name="Manning G."/>
            <person name="Degnan B.M."/>
            <person name="Rokhsar D.S."/>
        </authorList>
    </citation>
    <scope>NUCLEOTIDE SEQUENCE [LARGE SCALE GENOMIC DNA]</scope>
</reference>
<dbReference type="PROSITE" id="PS50103">
    <property type="entry name" value="ZF_C3H1"/>
    <property type="match status" value="2"/>
</dbReference>
<dbReference type="GO" id="GO:0005737">
    <property type="term" value="C:cytoplasm"/>
    <property type="evidence" value="ECO:0007669"/>
    <property type="project" value="TreeGrafter"/>
</dbReference>
<feature type="region of interest" description="Disordered" evidence="10">
    <location>
        <begin position="71"/>
        <end position="324"/>
    </location>
</feature>
<proteinExistence type="inferred from homology"/>
<feature type="domain" description="C3H1-type" evidence="11">
    <location>
        <begin position="408"/>
        <end position="433"/>
    </location>
</feature>
<dbReference type="eggNOG" id="KOG3702">
    <property type="taxonomic scope" value="Eukaryota"/>
</dbReference>
<feature type="compositionally biased region" description="Low complexity" evidence="10">
    <location>
        <begin position="96"/>
        <end position="105"/>
    </location>
</feature>
<dbReference type="EnsemblMetazoa" id="Aqu2.1.32875_001">
    <property type="protein sequence ID" value="Aqu2.1.32875_001"/>
    <property type="gene ID" value="Aqu2.1.32875"/>
</dbReference>
<accession>A0A1X7UY20</accession>
<comment type="subcellular location">
    <subcellularLocation>
        <location evidence="1">Nucleus</location>
    </subcellularLocation>
</comment>
<name>A0A1X7UY20_AMPQE</name>
<evidence type="ECO:0000313" key="13">
    <source>
        <dbReference type="Proteomes" id="UP000007879"/>
    </source>
</evidence>
<dbReference type="GO" id="GO:0005634">
    <property type="term" value="C:nucleus"/>
    <property type="evidence" value="ECO:0007669"/>
    <property type="project" value="UniProtKB-SubCell"/>
</dbReference>